<name>A0ABQ2NUN8_9BACI</name>
<organism evidence="1 2">
    <name type="scientific">Oceanobacillus neutriphilus</name>
    <dbReference type="NCBI Taxonomy" id="531815"/>
    <lineage>
        <taxon>Bacteria</taxon>
        <taxon>Bacillati</taxon>
        <taxon>Bacillota</taxon>
        <taxon>Bacilli</taxon>
        <taxon>Bacillales</taxon>
        <taxon>Bacillaceae</taxon>
        <taxon>Oceanobacillus</taxon>
    </lineage>
</organism>
<reference evidence="2" key="1">
    <citation type="journal article" date="2019" name="Int. J. Syst. Evol. Microbiol.">
        <title>The Global Catalogue of Microorganisms (GCM) 10K type strain sequencing project: providing services to taxonomists for standard genome sequencing and annotation.</title>
        <authorList>
            <consortium name="The Broad Institute Genomics Platform"/>
            <consortium name="The Broad Institute Genome Sequencing Center for Infectious Disease"/>
            <person name="Wu L."/>
            <person name="Ma J."/>
        </authorList>
    </citation>
    <scope>NUCLEOTIDE SEQUENCE [LARGE SCALE GENOMIC DNA]</scope>
    <source>
        <strain evidence="2">CGMCC 1.7693</strain>
    </source>
</reference>
<sequence>MFTVPVILEEEADYMKHDRLTKKLIKEFFEEFIEAFFPNLHPYIDFSKVTFPAV</sequence>
<proteinExistence type="predicted"/>
<protein>
    <submittedName>
        <fullName evidence="1">Uncharacterized protein</fullName>
    </submittedName>
</protein>
<evidence type="ECO:0000313" key="1">
    <source>
        <dbReference type="EMBL" id="GGP10974.1"/>
    </source>
</evidence>
<dbReference type="RefSeq" id="WP_188734395.1">
    <property type="nucleotide sequence ID" value="NZ_BMLW01000005.1"/>
</dbReference>
<evidence type="ECO:0000313" key="2">
    <source>
        <dbReference type="Proteomes" id="UP000641206"/>
    </source>
</evidence>
<accession>A0ABQ2NUN8</accession>
<keyword evidence="2" id="KW-1185">Reference proteome</keyword>
<comment type="caution">
    <text evidence="1">The sequence shown here is derived from an EMBL/GenBank/DDBJ whole genome shotgun (WGS) entry which is preliminary data.</text>
</comment>
<gene>
    <name evidence="1" type="ORF">GCM10011346_21230</name>
</gene>
<dbReference type="Proteomes" id="UP000641206">
    <property type="component" value="Unassembled WGS sequence"/>
</dbReference>
<dbReference type="EMBL" id="BMLW01000005">
    <property type="protein sequence ID" value="GGP10974.1"/>
    <property type="molecule type" value="Genomic_DNA"/>
</dbReference>